<accession>A0A840U9G9</accession>
<dbReference type="RefSeq" id="WP_183703605.1">
    <property type="nucleotide sequence ID" value="NZ_JACHFE010000005.1"/>
</dbReference>
<sequence>MRIANPKDLPRIVDIYNSTIAGRKATADTQAVTVEQRQGWFDRHNPDRRPLLVEEDKGRVIGWLGFEDFYGRPAYGATAELSIYLDPAYRGTGLGSRMLQEAIDRAPSLGLHNLVAFVFSHNAESIRLFEKFGFQTWGELPDVACMDEREYSLTILGLRVSAA</sequence>
<keyword evidence="5" id="KW-1185">Reference proteome</keyword>
<evidence type="ECO:0000259" key="3">
    <source>
        <dbReference type="PROSITE" id="PS51186"/>
    </source>
</evidence>
<proteinExistence type="predicted"/>
<dbReference type="EC" id="2.3.1.183" evidence="4"/>
<dbReference type="GO" id="GO:0102971">
    <property type="term" value="F:phosphinothricin N-acetyltransferase activity"/>
    <property type="evidence" value="ECO:0007669"/>
    <property type="project" value="UniProtKB-EC"/>
</dbReference>
<gene>
    <name evidence="4" type="ORF">HNR38_002126</name>
</gene>
<dbReference type="CDD" id="cd04301">
    <property type="entry name" value="NAT_SF"/>
    <property type="match status" value="1"/>
</dbReference>
<name>A0A840U9G9_9GAMM</name>
<evidence type="ECO:0000256" key="2">
    <source>
        <dbReference type="ARBA" id="ARBA00023315"/>
    </source>
</evidence>
<keyword evidence="2 4" id="KW-0012">Acyltransferase</keyword>
<comment type="caution">
    <text evidence="4">The sequence shown here is derived from an EMBL/GenBank/DDBJ whole genome shotgun (WGS) entry which is preliminary data.</text>
</comment>
<evidence type="ECO:0000313" key="4">
    <source>
        <dbReference type="EMBL" id="MBB5321632.1"/>
    </source>
</evidence>
<dbReference type="EMBL" id="JACHFE010000005">
    <property type="protein sequence ID" value="MBB5321632.1"/>
    <property type="molecule type" value="Genomic_DNA"/>
</dbReference>
<evidence type="ECO:0000313" key="5">
    <source>
        <dbReference type="Proteomes" id="UP000591735"/>
    </source>
</evidence>
<dbReference type="Gene3D" id="3.40.630.30">
    <property type="match status" value="1"/>
</dbReference>
<dbReference type="PANTHER" id="PTHR43072">
    <property type="entry name" value="N-ACETYLTRANSFERASE"/>
    <property type="match status" value="1"/>
</dbReference>
<evidence type="ECO:0000256" key="1">
    <source>
        <dbReference type="ARBA" id="ARBA00022679"/>
    </source>
</evidence>
<dbReference type="AlphaFoldDB" id="A0A840U9G9"/>
<dbReference type="PROSITE" id="PS51186">
    <property type="entry name" value="GNAT"/>
    <property type="match status" value="1"/>
</dbReference>
<dbReference type="PANTHER" id="PTHR43072:SF23">
    <property type="entry name" value="UPF0039 PROTEIN C11D3.02C"/>
    <property type="match status" value="1"/>
</dbReference>
<dbReference type="InterPro" id="IPR000182">
    <property type="entry name" value="GNAT_dom"/>
</dbReference>
<protein>
    <submittedName>
        <fullName evidence="4">Phosphinothricin acetyltransferase</fullName>
        <ecNumber evidence="4">2.3.1.183</ecNumber>
    </submittedName>
</protein>
<feature type="domain" description="N-acetyltransferase" evidence="3">
    <location>
        <begin position="1"/>
        <end position="156"/>
    </location>
</feature>
<dbReference type="Proteomes" id="UP000591735">
    <property type="component" value="Unassembled WGS sequence"/>
</dbReference>
<dbReference type="SUPFAM" id="SSF55729">
    <property type="entry name" value="Acyl-CoA N-acyltransferases (Nat)"/>
    <property type="match status" value="1"/>
</dbReference>
<keyword evidence="1 4" id="KW-0808">Transferase</keyword>
<dbReference type="InterPro" id="IPR016181">
    <property type="entry name" value="Acyl_CoA_acyltransferase"/>
</dbReference>
<dbReference type="Pfam" id="PF00583">
    <property type="entry name" value="Acetyltransf_1"/>
    <property type="match status" value="1"/>
</dbReference>
<organism evidence="4 5">
    <name type="scientific">Marinobacter oulmenensis</name>
    <dbReference type="NCBI Taxonomy" id="643747"/>
    <lineage>
        <taxon>Bacteria</taxon>
        <taxon>Pseudomonadati</taxon>
        <taxon>Pseudomonadota</taxon>
        <taxon>Gammaproteobacteria</taxon>
        <taxon>Pseudomonadales</taxon>
        <taxon>Marinobacteraceae</taxon>
        <taxon>Marinobacter</taxon>
    </lineage>
</organism>
<reference evidence="4 5" key="1">
    <citation type="submission" date="2020-08" db="EMBL/GenBank/DDBJ databases">
        <title>Genomic Encyclopedia of Type Strains, Phase IV (KMG-IV): sequencing the most valuable type-strain genomes for metagenomic binning, comparative biology and taxonomic classification.</title>
        <authorList>
            <person name="Goeker M."/>
        </authorList>
    </citation>
    <scope>NUCLEOTIDE SEQUENCE [LARGE SCALE GENOMIC DNA]</scope>
    <source>
        <strain evidence="4 5">DSM 22359</strain>
    </source>
</reference>